<name>A0A182QWZ3_9DIPT</name>
<reference evidence="2" key="2">
    <citation type="submission" date="2020-05" db="UniProtKB">
        <authorList>
            <consortium name="EnsemblMetazoa"/>
        </authorList>
    </citation>
    <scope>IDENTIFICATION</scope>
    <source>
        <strain evidence="2">FAR1</strain>
    </source>
</reference>
<keyword evidence="3" id="KW-1185">Reference proteome</keyword>
<dbReference type="AlphaFoldDB" id="A0A182QWZ3"/>
<accession>A0A182QWZ3</accession>
<organism evidence="2 3">
    <name type="scientific">Anopheles farauti</name>
    <dbReference type="NCBI Taxonomy" id="69004"/>
    <lineage>
        <taxon>Eukaryota</taxon>
        <taxon>Metazoa</taxon>
        <taxon>Ecdysozoa</taxon>
        <taxon>Arthropoda</taxon>
        <taxon>Hexapoda</taxon>
        <taxon>Insecta</taxon>
        <taxon>Pterygota</taxon>
        <taxon>Neoptera</taxon>
        <taxon>Endopterygota</taxon>
        <taxon>Diptera</taxon>
        <taxon>Nematocera</taxon>
        <taxon>Culicoidea</taxon>
        <taxon>Culicidae</taxon>
        <taxon>Anophelinae</taxon>
        <taxon>Anopheles</taxon>
    </lineage>
</organism>
<evidence type="ECO:0008006" key="4">
    <source>
        <dbReference type="Google" id="ProtNLM"/>
    </source>
</evidence>
<protein>
    <recommendedName>
        <fullName evidence="4">Secreted protein</fullName>
    </recommendedName>
</protein>
<dbReference type="EnsemblMetazoa" id="AFAF018554-RA">
    <property type="protein sequence ID" value="AFAF018554-PA"/>
    <property type="gene ID" value="AFAF018554"/>
</dbReference>
<feature type="signal peptide" evidence="1">
    <location>
        <begin position="1"/>
        <end position="19"/>
    </location>
</feature>
<feature type="chain" id="PRO_5008133455" description="Secreted protein" evidence="1">
    <location>
        <begin position="20"/>
        <end position="196"/>
    </location>
</feature>
<proteinExistence type="predicted"/>
<keyword evidence="1" id="KW-0732">Signal</keyword>
<dbReference type="VEuPathDB" id="VectorBase:AFAF018554"/>
<dbReference type="EMBL" id="AXCN02002117">
    <property type="status" value="NOT_ANNOTATED_CDS"/>
    <property type="molecule type" value="Genomic_DNA"/>
</dbReference>
<sequence>MPRLCWLLLLLLLLGRGGTELCLVLAGPGRAGGSAGIRPIAALLLAQFRLQTARDVRAGVLPEMILPTDGAGERTFRVVALLVARQVILALEGRIADVADKPALEVVPDQVLLEQLPLRVRHLTLGTKKQQATVQGALPPVLPPDSWAESRWNLPRIGAWLWLKWAMLTFELMEWYRLVESCEVVGTLVTSPELAN</sequence>
<evidence type="ECO:0000256" key="1">
    <source>
        <dbReference type="SAM" id="SignalP"/>
    </source>
</evidence>
<evidence type="ECO:0000313" key="2">
    <source>
        <dbReference type="EnsemblMetazoa" id="AFAF018554-PA"/>
    </source>
</evidence>
<evidence type="ECO:0000313" key="3">
    <source>
        <dbReference type="Proteomes" id="UP000075886"/>
    </source>
</evidence>
<dbReference type="Proteomes" id="UP000075886">
    <property type="component" value="Unassembled WGS sequence"/>
</dbReference>
<reference evidence="3" key="1">
    <citation type="submission" date="2014-01" db="EMBL/GenBank/DDBJ databases">
        <title>The Genome Sequence of Anopheles farauti FAR1 (V2).</title>
        <authorList>
            <consortium name="The Broad Institute Genomics Platform"/>
            <person name="Neafsey D.E."/>
            <person name="Besansky N."/>
            <person name="Howell P."/>
            <person name="Walton C."/>
            <person name="Young S.K."/>
            <person name="Zeng Q."/>
            <person name="Gargeya S."/>
            <person name="Fitzgerald M."/>
            <person name="Haas B."/>
            <person name="Abouelleil A."/>
            <person name="Allen A.W."/>
            <person name="Alvarado L."/>
            <person name="Arachchi H.M."/>
            <person name="Berlin A.M."/>
            <person name="Chapman S.B."/>
            <person name="Gainer-Dewar J."/>
            <person name="Goldberg J."/>
            <person name="Griggs A."/>
            <person name="Gujja S."/>
            <person name="Hansen M."/>
            <person name="Howarth C."/>
            <person name="Imamovic A."/>
            <person name="Ireland A."/>
            <person name="Larimer J."/>
            <person name="McCowan C."/>
            <person name="Murphy C."/>
            <person name="Pearson M."/>
            <person name="Poon T.W."/>
            <person name="Priest M."/>
            <person name="Roberts A."/>
            <person name="Saif S."/>
            <person name="Shea T."/>
            <person name="Sisk P."/>
            <person name="Sykes S."/>
            <person name="Wortman J."/>
            <person name="Nusbaum C."/>
            <person name="Birren B."/>
        </authorList>
    </citation>
    <scope>NUCLEOTIDE SEQUENCE [LARGE SCALE GENOMIC DNA]</scope>
    <source>
        <strain evidence="3">FAR1</strain>
    </source>
</reference>